<keyword evidence="7" id="KW-0969">Cilium</keyword>
<dbReference type="PANTHER" id="PTHR21501:SF3">
    <property type="entry name" value="PROTEIN FAM161A"/>
    <property type="match status" value="1"/>
</dbReference>
<dbReference type="GO" id="GO:0044782">
    <property type="term" value="P:cilium organization"/>
    <property type="evidence" value="ECO:0007669"/>
    <property type="project" value="TreeGrafter"/>
</dbReference>
<evidence type="ECO:0000256" key="4">
    <source>
        <dbReference type="ARBA" id="ARBA00022490"/>
    </source>
</evidence>
<evidence type="ECO:0000256" key="7">
    <source>
        <dbReference type="ARBA" id="ARBA00023069"/>
    </source>
</evidence>
<keyword evidence="5" id="KW-0970">Cilium biogenesis/degradation</keyword>
<sequence>MQLERLKNVHALNMEQLEKMYDNKLHLHGVQDTQPVTRTDYWSQWEQKSSQPTECECCFLEHNVSSSGLSSSSSLGDLSDRDDGSDTYDSISVREKIDQMWDGFSVEDYISKTDFGKHRAKHKAKSRGWSHRVTVPQPFEMTIRESKKKEMNVKSKSEIEMENNMLKKRLEEEAECQKKFRANPVPASVYLPLYHEIVERNEERRNFVKERSKEILLASQKPFLFIDREERKKQDKKMQLRELPDNGQCVKLFKAKPVPESIYGTSANERLKEDELYRQIRIHMRSQELLHSSSYPTSTLAGTTRVRRSKTRCQEHENKPSHRPKINTQIPNFKVLHENHQKHLLKNKDVKHVTICDPFHLRTSSIPSNKGKILKDIETDEEMLNETRWPYKSPRNQTWKNSAGLSPREEAPVIAPRSTESSKRREQAIRKSIEDKLKQEEEEKKRQTRRREKEKTLKKHISRKATAIHPDQTPKSHSKLKELRKSEKQRSKEYKQELDAMKERVSQTPLLLERASQRNARLCAEKHYSTVLRDLGLSDDFVSVKGRSAALRGPEHTKDNLLSIDDDERSSEGTLEIEDLHDHVEDDEIQRNQSEDEKYGEYSSDEDHIEEEL</sequence>
<evidence type="ECO:0000256" key="6">
    <source>
        <dbReference type="ARBA" id="ARBA00023054"/>
    </source>
</evidence>
<evidence type="ECO:0000256" key="3">
    <source>
        <dbReference type="ARBA" id="ARBA00006663"/>
    </source>
</evidence>
<gene>
    <name evidence="13" type="ORF">GDO81_008576</name>
</gene>
<evidence type="ECO:0000313" key="13">
    <source>
        <dbReference type="EMBL" id="KAG8583857.1"/>
    </source>
</evidence>
<keyword evidence="14" id="KW-1185">Reference proteome</keyword>
<dbReference type="PANTHER" id="PTHR21501">
    <property type="entry name" value="PROTEIN FAM-161"/>
    <property type="match status" value="1"/>
</dbReference>
<dbReference type="AlphaFoldDB" id="A0AAV7CFM4"/>
<proteinExistence type="inferred from homology"/>
<dbReference type="GO" id="GO:0036064">
    <property type="term" value="C:ciliary basal body"/>
    <property type="evidence" value="ECO:0007669"/>
    <property type="project" value="TreeGrafter"/>
</dbReference>
<feature type="region of interest" description="Disordered" evidence="12">
    <location>
        <begin position="388"/>
        <end position="501"/>
    </location>
</feature>
<feature type="compositionally biased region" description="Basic and acidic residues" evidence="12">
    <location>
        <begin position="479"/>
        <end position="501"/>
    </location>
</feature>
<comment type="similarity">
    <text evidence="3">Belongs to the FAM161 family.</text>
</comment>
<keyword evidence="6" id="KW-0175">Coiled coil</keyword>
<reference evidence="13" key="1">
    <citation type="thesis" date="2020" institute="ProQuest LLC" country="789 East Eisenhower Parkway, Ann Arbor, MI, USA">
        <title>Comparative Genomics and Chromosome Evolution.</title>
        <authorList>
            <person name="Mudd A.B."/>
        </authorList>
    </citation>
    <scope>NUCLEOTIDE SEQUENCE</scope>
    <source>
        <strain evidence="13">237g6f4</strain>
        <tissue evidence="13">Blood</tissue>
    </source>
</reference>
<feature type="region of interest" description="Disordered" evidence="12">
    <location>
        <begin position="548"/>
        <end position="613"/>
    </location>
</feature>
<evidence type="ECO:0000256" key="10">
    <source>
        <dbReference type="ARBA" id="ARBA00037165"/>
    </source>
</evidence>
<comment type="caution">
    <text evidence="13">The sequence shown here is derived from an EMBL/GenBank/DDBJ whole genome shotgun (WGS) entry which is preliminary data.</text>
</comment>
<keyword evidence="4" id="KW-0963">Cytoplasm</keyword>
<evidence type="ECO:0000256" key="9">
    <source>
        <dbReference type="ARBA" id="ARBA00023273"/>
    </source>
</evidence>
<evidence type="ECO:0000256" key="12">
    <source>
        <dbReference type="SAM" id="MobiDB-lite"/>
    </source>
</evidence>
<name>A0AAV7CFM4_ENGPU</name>
<protein>
    <recommendedName>
        <fullName evidence="11">Protein FAM161A</fullName>
    </recommendedName>
</protein>
<evidence type="ECO:0000256" key="5">
    <source>
        <dbReference type="ARBA" id="ARBA00022794"/>
    </source>
</evidence>
<comment type="function">
    <text evidence="10">Involved in ciliogenesis.</text>
</comment>
<dbReference type="InterPro" id="IPR051655">
    <property type="entry name" value="FAM161"/>
</dbReference>
<accession>A0AAV7CFM4</accession>
<feature type="compositionally biased region" description="Polar residues" evidence="12">
    <location>
        <begin position="394"/>
        <end position="404"/>
    </location>
</feature>
<feature type="compositionally biased region" description="Basic and acidic residues" evidence="12">
    <location>
        <begin position="420"/>
        <end position="455"/>
    </location>
</feature>
<feature type="compositionally biased region" description="Basic and acidic residues" evidence="12">
    <location>
        <begin position="578"/>
        <end position="600"/>
    </location>
</feature>
<dbReference type="Proteomes" id="UP000824782">
    <property type="component" value="Unassembled WGS sequence"/>
</dbReference>
<keyword evidence="8" id="KW-0206">Cytoskeleton</keyword>
<evidence type="ECO:0000256" key="1">
    <source>
        <dbReference type="ARBA" id="ARBA00004114"/>
    </source>
</evidence>
<comment type="subcellular location">
    <subcellularLocation>
        <location evidence="2">Cytoplasm</location>
        <location evidence="2">Cytoskeleton</location>
        <location evidence="2">Cilium basal body</location>
    </subcellularLocation>
    <subcellularLocation>
        <location evidence="1">Cytoplasm</location>
        <location evidence="1">Cytoskeleton</location>
        <location evidence="1">Microtubule organizing center</location>
        <location evidence="1">Centrosome</location>
        <location evidence="1">Centriole</location>
    </subcellularLocation>
</comment>
<evidence type="ECO:0000256" key="2">
    <source>
        <dbReference type="ARBA" id="ARBA00004120"/>
    </source>
</evidence>
<feature type="compositionally biased region" description="Acidic residues" evidence="12">
    <location>
        <begin position="564"/>
        <end position="577"/>
    </location>
</feature>
<feature type="compositionally biased region" description="Acidic residues" evidence="12">
    <location>
        <begin position="603"/>
        <end position="613"/>
    </location>
</feature>
<dbReference type="GO" id="GO:0032391">
    <property type="term" value="C:photoreceptor connecting cilium"/>
    <property type="evidence" value="ECO:0007669"/>
    <property type="project" value="TreeGrafter"/>
</dbReference>
<evidence type="ECO:0000313" key="14">
    <source>
        <dbReference type="Proteomes" id="UP000824782"/>
    </source>
</evidence>
<organism evidence="13 14">
    <name type="scientific">Engystomops pustulosus</name>
    <name type="common">Tungara frog</name>
    <name type="synonym">Physalaemus pustulosus</name>
    <dbReference type="NCBI Taxonomy" id="76066"/>
    <lineage>
        <taxon>Eukaryota</taxon>
        <taxon>Metazoa</taxon>
        <taxon>Chordata</taxon>
        <taxon>Craniata</taxon>
        <taxon>Vertebrata</taxon>
        <taxon>Euteleostomi</taxon>
        <taxon>Amphibia</taxon>
        <taxon>Batrachia</taxon>
        <taxon>Anura</taxon>
        <taxon>Neobatrachia</taxon>
        <taxon>Hyloidea</taxon>
        <taxon>Leptodactylidae</taxon>
        <taxon>Leiuperinae</taxon>
        <taxon>Engystomops</taxon>
    </lineage>
</organism>
<feature type="compositionally biased region" description="Low complexity" evidence="12">
    <location>
        <begin position="66"/>
        <end position="77"/>
    </location>
</feature>
<dbReference type="EMBL" id="WNYA01000003">
    <property type="protein sequence ID" value="KAG8583857.1"/>
    <property type="molecule type" value="Genomic_DNA"/>
</dbReference>
<evidence type="ECO:0000256" key="11">
    <source>
        <dbReference type="ARBA" id="ARBA00039949"/>
    </source>
</evidence>
<evidence type="ECO:0000256" key="8">
    <source>
        <dbReference type="ARBA" id="ARBA00023212"/>
    </source>
</evidence>
<feature type="region of interest" description="Disordered" evidence="12">
    <location>
        <begin position="66"/>
        <end position="88"/>
    </location>
</feature>
<dbReference type="Pfam" id="PF10595">
    <property type="entry name" value="FAM161A_B"/>
    <property type="match status" value="1"/>
</dbReference>
<keyword evidence="9" id="KW-0966">Cell projection</keyword>
<dbReference type="InterPro" id="IPR019579">
    <property type="entry name" value="FAM161A/B"/>
</dbReference>
<dbReference type="GO" id="GO:0005814">
    <property type="term" value="C:centriole"/>
    <property type="evidence" value="ECO:0007669"/>
    <property type="project" value="UniProtKB-SubCell"/>
</dbReference>